<evidence type="ECO:0000256" key="1">
    <source>
        <dbReference type="SAM" id="Phobius"/>
    </source>
</evidence>
<dbReference type="EMBL" id="AE017126">
    <property type="protein sequence ID" value="AAQ00320.1"/>
    <property type="molecule type" value="Genomic_DNA"/>
</dbReference>
<evidence type="ECO:0000313" key="2">
    <source>
        <dbReference type="EMBL" id="AAQ00320.1"/>
    </source>
</evidence>
<proteinExistence type="predicted"/>
<keyword evidence="3" id="KW-1185">Reference proteome</keyword>
<dbReference type="Proteomes" id="UP000001420">
    <property type="component" value="Chromosome"/>
</dbReference>
<gene>
    <name evidence="2" type="ordered locus">Pro_1276</name>
</gene>
<dbReference type="KEGG" id="pma:Pro_1276"/>
<keyword evidence="1" id="KW-0812">Transmembrane</keyword>
<reference evidence="2 3" key="1">
    <citation type="journal article" date="2003" name="Proc. Natl. Acad. Sci. U.S.A.">
        <title>Genome sequence of the cyanobacterium Prochlorococcus marinus SS120, a nearly minimal oxyphototrophic genome.</title>
        <authorList>
            <person name="Dufresne A."/>
            <person name="Salanoubat M."/>
            <person name="Partensky F."/>
            <person name="Artiguenave F."/>
            <person name="Axmann I.M."/>
            <person name="Barbe V."/>
            <person name="Duprat S."/>
            <person name="Galperin M.Y."/>
            <person name="Koonin E.V."/>
            <person name="Le Gall F."/>
            <person name="Makarova K.S."/>
            <person name="Ostrowski M."/>
            <person name="Oztas S."/>
            <person name="Robert C."/>
            <person name="Rogozin I.B."/>
            <person name="Scanlan D.J."/>
            <person name="Tandeau de Marsac N."/>
            <person name="Weissenbach J."/>
            <person name="Wincker P."/>
            <person name="Wolf Y.I."/>
            <person name="Hess W.R."/>
        </authorList>
    </citation>
    <scope>NUCLEOTIDE SEQUENCE [LARGE SCALE GENOMIC DNA]</scope>
    <source>
        <strain evidence="3">SARG / CCMP1375 / SS120</strain>
    </source>
</reference>
<evidence type="ECO:0000313" key="3">
    <source>
        <dbReference type="Proteomes" id="UP000001420"/>
    </source>
</evidence>
<dbReference type="EnsemblBacteria" id="AAQ00320">
    <property type="protein sequence ID" value="AAQ00320"/>
    <property type="gene ID" value="Pro_1276"/>
</dbReference>
<dbReference type="PATRIC" id="fig|167539.5.peg.1338"/>
<name>Q7VB24_PROMA</name>
<protein>
    <submittedName>
        <fullName evidence="2">Uncharacterized protein</fullName>
    </submittedName>
</protein>
<accession>Q7VB24</accession>
<dbReference type="HOGENOM" id="CLU_1473953_0_0_3"/>
<dbReference type="AlphaFoldDB" id="Q7VB24"/>
<keyword evidence="1" id="KW-1133">Transmembrane helix</keyword>
<organism evidence="2 3">
    <name type="scientific">Prochlorococcus marinus (strain SARG / CCMP1375 / SS120)</name>
    <dbReference type="NCBI Taxonomy" id="167539"/>
    <lineage>
        <taxon>Bacteria</taxon>
        <taxon>Bacillati</taxon>
        <taxon>Cyanobacteriota</taxon>
        <taxon>Cyanophyceae</taxon>
        <taxon>Synechococcales</taxon>
        <taxon>Prochlorococcaceae</taxon>
        <taxon>Prochlorococcus</taxon>
    </lineage>
</organism>
<sequence>MSLHQNARSGKPNSAWWQANVFKIAPLILLYSLLVSCDLRREDKEVTKEIPPDKIIPIASLSFEIAPLFKPNFLEEISSSCKRKKEIGLTNYGRWENYYECSKLILSEFPSINSFRIHRNKSNQINAFSFISLNDEVMSFFDSKYSLGMNFEEHFCSKYGDGIPRRFFVTKKELCNELAYGNL</sequence>
<keyword evidence="1" id="KW-0472">Membrane</keyword>
<dbReference type="RefSeq" id="WP_011125427.1">
    <property type="nucleotide sequence ID" value="NC_005042.1"/>
</dbReference>
<feature type="transmembrane region" description="Helical" evidence="1">
    <location>
        <begin position="15"/>
        <end position="34"/>
    </location>
</feature>